<proteinExistence type="predicted"/>
<dbReference type="EMBL" id="JADJMS010000052">
    <property type="protein sequence ID" value="MBK7417528.1"/>
    <property type="molecule type" value="Genomic_DNA"/>
</dbReference>
<evidence type="ECO:0000313" key="1">
    <source>
        <dbReference type="EMBL" id="MBK7417528.1"/>
    </source>
</evidence>
<accession>A0A935MSU9</accession>
<reference evidence="1 2" key="1">
    <citation type="submission" date="2020-10" db="EMBL/GenBank/DDBJ databases">
        <title>Connecting structure to function with the recovery of over 1000 high-quality activated sludge metagenome-assembled genomes encoding full-length rRNA genes using long-read sequencing.</title>
        <authorList>
            <person name="Singleton C.M."/>
            <person name="Petriglieri F."/>
            <person name="Kristensen J.M."/>
            <person name="Kirkegaard R.H."/>
            <person name="Michaelsen T.Y."/>
            <person name="Andersen M.H."/>
            <person name="Karst S.M."/>
            <person name="Dueholm M.S."/>
            <person name="Nielsen P.H."/>
            <person name="Albertsen M."/>
        </authorList>
    </citation>
    <scope>NUCLEOTIDE SEQUENCE [LARGE SCALE GENOMIC DNA]</scope>
    <source>
        <strain evidence="1">EsbW_18-Q3-R4-48_BATAC.463</strain>
    </source>
</reference>
<dbReference type="AlphaFoldDB" id="A0A935MSU9"/>
<name>A0A935MSU9_9RHOO</name>
<protein>
    <submittedName>
        <fullName evidence="1">Uncharacterized protein</fullName>
    </submittedName>
</protein>
<organism evidence="1 2">
    <name type="scientific">Candidatus Dechloromonas phosphorivorans</name>
    <dbReference type="NCBI Taxonomy" id="2899244"/>
    <lineage>
        <taxon>Bacteria</taxon>
        <taxon>Pseudomonadati</taxon>
        <taxon>Pseudomonadota</taxon>
        <taxon>Betaproteobacteria</taxon>
        <taxon>Rhodocyclales</taxon>
        <taxon>Azonexaceae</taxon>
        <taxon>Dechloromonas</taxon>
    </lineage>
</organism>
<dbReference type="Proteomes" id="UP000739411">
    <property type="component" value="Unassembled WGS sequence"/>
</dbReference>
<comment type="caution">
    <text evidence="1">The sequence shown here is derived from an EMBL/GenBank/DDBJ whole genome shotgun (WGS) entry which is preliminary data.</text>
</comment>
<evidence type="ECO:0000313" key="2">
    <source>
        <dbReference type="Proteomes" id="UP000739411"/>
    </source>
</evidence>
<gene>
    <name evidence="1" type="ORF">IPJ38_23055</name>
</gene>
<sequence length="359" mass="39732">MAQSIFGKMRCLVGSRIKPLPQPGIANPQKLPPPQRIPRLFDVLNKNNRTELGPFEDLNRDLANYIEQNFETSDPMIKMAYGYARRVAMTGMYFQGIVGKNVVDHVQDIFVGLQKMSGQTIDFQREAANQATEVLKSYVPRLKREHEKALLHFAREATTAVELADEYGFMDIDELEDDPVSIDKCLDLIDHVIGVDTSAQLLFCSADKPNSQPRLIDFVEKISSSKLGAFASMCDDIKAASHQFVGKELLFAAAGYATILGRCGVFVGGGVHPKIIEDACVQTKVLIADVAGNQEAINICKRQAVDLASTYVPKLTPEAADVIVEMGLKFERFVKEGEERLSPDEVALRARRIARDKAA</sequence>